<sequence length="224" mass="26917">FFLTWEINKLPIIDLVKLEPQDEDFTVKRKGLKRKRVKDELTEASQSTASSVSKSRVRHLGDEEGSEEAQRRKATKKTEKTLKKEEGEHPVSKKAKRTKEEIEEARQLKIKKKEEEEQNRWRWWEEEKYEDGVKWKFLEHNGPYFPPEYQPLPDNVNFFYNGEKVKLSLAAEEVAVFFAQMLDHEYTTKMVFRENFFKDWRKVRTRHILIFGFRCLRVYGSSQH</sequence>
<keyword evidence="4" id="KW-1185">Reference proteome</keyword>
<protein>
    <recommendedName>
        <fullName evidence="2">DNA topoisomerase I DNA binding eukaryotic-type domain-containing protein</fullName>
    </recommendedName>
</protein>
<feature type="compositionally biased region" description="Basic and acidic residues" evidence="1">
    <location>
        <begin position="68"/>
        <end position="91"/>
    </location>
</feature>
<name>A0ABV0XKC0_9TELE</name>
<dbReference type="SUPFAM" id="SSF56741">
    <property type="entry name" value="Eukaryotic DNA topoisomerase I, N-terminal DNA-binding fragment"/>
    <property type="match status" value="1"/>
</dbReference>
<feature type="non-terminal residue" evidence="3">
    <location>
        <position position="1"/>
    </location>
</feature>
<dbReference type="Gene3D" id="1.10.10.41">
    <property type="entry name" value="Yeast DNA topoisomerase - domain 1"/>
    <property type="match status" value="1"/>
</dbReference>
<dbReference type="InterPro" id="IPR051062">
    <property type="entry name" value="Topoisomerase_IB"/>
</dbReference>
<dbReference type="EMBL" id="JAHRIP010005198">
    <property type="protein sequence ID" value="MEQ2281921.1"/>
    <property type="molecule type" value="Genomic_DNA"/>
</dbReference>
<dbReference type="Proteomes" id="UP001469553">
    <property type="component" value="Unassembled WGS sequence"/>
</dbReference>
<feature type="compositionally biased region" description="Low complexity" evidence="1">
    <location>
        <begin position="45"/>
        <end position="54"/>
    </location>
</feature>
<dbReference type="Pfam" id="PF02919">
    <property type="entry name" value="Topoisom_I_N"/>
    <property type="match status" value="1"/>
</dbReference>
<evidence type="ECO:0000313" key="3">
    <source>
        <dbReference type="EMBL" id="MEQ2281921.1"/>
    </source>
</evidence>
<dbReference type="PANTHER" id="PTHR10290:SF24">
    <property type="entry name" value="DNA TOPOISOMERASE I"/>
    <property type="match status" value="1"/>
</dbReference>
<evidence type="ECO:0000259" key="2">
    <source>
        <dbReference type="Pfam" id="PF02919"/>
    </source>
</evidence>
<comment type="caution">
    <text evidence="3">The sequence shown here is derived from an EMBL/GenBank/DDBJ whole genome shotgun (WGS) entry which is preliminary data.</text>
</comment>
<proteinExistence type="predicted"/>
<reference evidence="3 4" key="1">
    <citation type="submission" date="2021-06" db="EMBL/GenBank/DDBJ databases">
        <authorList>
            <person name="Palmer J.M."/>
        </authorList>
    </citation>
    <scope>NUCLEOTIDE SEQUENCE [LARGE SCALE GENOMIC DNA]</scope>
    <source>
        <strain evidence="3 4">AS_MEX2019</strain>
        <tissue evidence="3">Muscle</tissue>
    </source>
</reference>
<dbReference type="InterPro" id="IPR036202">
    <property type="entry name" value="TopoI_DNA-bd_euk_N_sf"/>
</dbReference>
<organism evidence="3 4">
    <name type="scientific">Ameca splendens</name>
    <dbReference type="NCBI Taxonomy" id="208324"/>
    <lineage>
        <taxon>Eukaryota</taxon>
        <taxon>Metazoa</taxon>
        <taxon>Chordata</taxon>
        <taxon>Craniata</taxon>
        <taxon>Vertebrata</taxon>
        <taxon>Euteleostomi</taxon>
        <taxon>Actinopterygii</taxon>
        <taxon>Neopterygii</taxon>
        <taxon>Teleostei</taxon>
        <taxon>Neoteleostei</taxon>
        <taxon>Acanthomorphata</taxon>
        <taxon>Ovalentaria</taxon>
        <taxon>Atherinomorphae</taxon>
        <taxon>Cyprinodontiformes</taxon>
        <taxon>Goodeidae</taxon>
        <taxon>Ameca</taxon>
    </lineage>
</organism>
<evidence type="ECO:0000313" key="4">
    <source>
        <dbReference type="Proteomes" id="UP001469553"/>
    </source>
</evidence>
<evidence type="ECO:0000256" key="1">
    <source>
        <dbReference type="SAM" id="MobiDB-lite"/>
    </source>
</evidence>
<feature type="domain" description="DNA topoisomerase I DNA binding eukaryotic-type" evidence="2">
    <location>
        <begin position="133"/>
        <end position="208"/>
    </location>
</feature>
<accession>A0ABV0XKC0</accession>
<dbReference type="PANTHER" id="PTHR10290">
    <property type="entry name" value="DNA TOPOISOMERASE I"/>
    <property type="match status" value="1"/>
</dbReference>
<gene>
    <name evidence="3" type="ORF">AMECASPLE_035263</name>
</gene>
<dbReference type="Gene3D" id="2.170.11.10">
    <property type="entry name" value="DNA Topoisomerase I, domain 2"/>
    <property type="match status" value="1"/>
</dbReference>
<dbReference type="InterPro" id="IPR013034">
    <property type="entry name" value="DNA_topo_DNA_db_N_dom1"/>
</dbReference>
<dbReference type="InterPro" id="IPR008336">
    <property type="entry name" value="TopoI_DNA-bd_euk"/>
</dbReference>
<feature type="region of interest" description="Disordered" evidence="1">
    <location>
        <begin position="36"/>
        <end position="100"/>
    </location>
</feature>
<dbReference type="InterPro" id="IPR013030">
    <property type="entry name" value="DNA_topo_DNA_db_N_dom2"/>
</dbReference>